<dbReference type="AlphaFoldDB" id="A0A8T4J1M7"/>
<comment type="cofactor">
    <cofactor evidence="1">
        <name>Cu cation</name>
        <dbReference type="ChEBI" id="CHEBI:23378"/>
    </cofactor>
</comment>
<evidence type="ECO:0000256" key="1">
    <source>
        <dbReference type="ARBA" id="ARBA00001935"/>
    </source>
</evidence>
<accession>A0A8T4J1M7</accession>
<dbReference type="InterPro" id="IPR006311">
    <property type="entry name" value="TAT_signal"/>
</dbReference>
<dbReference type="InterPro" id="IPR015943">
    <property type="entry name" value="WD40/YVTN_repeat-like_dom_sf"/>
</dbReference>
<keyword evidence="2" id="KW-0732">Signal</keyword>
<evidence type="ECO:0000256" key="2">
    <source>
        <dbReference type="SAM" id="SignalP"/>
    </source>
</evidence>
<keyword evidence="4" id="KW-1185">Reference proteome</keyword>
<dbReference type="PANTHER" id="PTHR47197:SF3">
    <property type="entry name" value="DIHYDRO-HEME D1 DEHYDROGENASE"/>
    <property type="match status" value="1"/>
</dbReference>
<sequence>MAPPNRRLLLAVATAAALTVGGALAPAGAATATGSDHGNRGDHSHLGVTSAPLVRGLYQSAYSERHDALWITASVGQPPAAATSSHLVKADPDTLKIEAVYPVGATPSGGIESVHGIDVDDEHGTVWVTGTRDNSVSVYSQRTGKRLATLPGVSHSREVVVDRRRDTVWASAFGDGSLVAYDSRTFEEKKRVTVEGAGPTGLAVNERTGTVYAADHTHDRIIELAADSDEPRFLPAGDGPLAVALSRDGRTAYTADQTTGTLSVLDLREGDITATVRTGEGAKSLAVAPRSGRVLVVGRLVGKVSVVDPHRGTVERTVDTGPLPNHIAMAEDGTAFVTDKSGTGPAGEDRLTRIAPVHGTAHRRK</sequence>
<protein>
    <submittedName>
        <fullName evidence="3">YncE family protein</fullName>
    </submittedName>
</protein>
<comment type="caution">
    <text evidence="3">The sequence shown here is derived from an EMBL/GenBank/DDBJ whole genome shotgun (WGS) entry which is preliminary data.</text>
</comment>
<dbReference type="Proteomes" id="UP000675554">
    <property type="component" value="Unassembled WGS sequence"/>
</dbReference>
<evidence type="ECO:0000313" key="3">
    <source>
        <dbReference type="EMBL" id="MBR7677302.1"/>
    </source>
</evidence>
<feature type="signal peptide" evidence="2">
    <location>
        <begin position="1"/>
        <end position="25"/>
    </location>
</feature>
<dbReference type="InterPro" id="IPR051200">
    <property type="entry name" value="Host-pathogen_enzymatic-act"/>
</dbReference>
<dbReference type="EMBL" id="JAGSMN010000887">
    <property type="protein sequence ID" value="MBR7677302.1"/>
    <property type="molecule type" value="Genomic_DNA"/>
</dbReference>
<dbReference type="PROSITE" id="PS51318">
    <property type="entry name" value="TAT"/>
    <property type="match status" value="1"/>
</dbReference>
<reference evidence="3" key="1">
    <citation type="submission" date="2021-04" db="EMBL/GenBank/DDBJ databases">
        <title>Sequencing of actinobacteria type strains.</title>
        <authorList>
            <person name="Nguyen G.-S."/>
            <person name="Wentzel A."/>
        </authorList>
    </citation>
    <scope>NUCLEOTIDE SEQUENCE</scope>
    <source>
        <strain evidence="3">DSM 42095</strain>
    </source>
</reference>
<dbReference type="SUPFAM" id="SSF50974">
    <property type="entry name" value="Nitrous oxide reductase, N-terminal domain"/>
    <property type="match status" value="1"/>
</dbReference>
<name>A0A8T4J1M7_9ACTN</name>
<feature type="chain" id="PRO_5039571431" evidence="2">
    <location>
        <begin position="26"/>
        <end position="365"/>
    </location>
</feature>
<evidence type="ECO:0000313" key="4">
    <source>
        <dbReference type="Proteomes" id="UP000675554"/>
    </source>
</evidence>
<dbReference type="PANTHER" id="PTHR47197">
    <property type="entry name" value="PROTEIN NIRF"/>
    <property type="match status" value="1"/>
</dbReference>
<proteinExistence type="predicted"/>
<gene>
    <name evidence="3" type="ORF">KDA82_30790</name>
</gene>
<dbReference type="Gene3D" id="2.130.10.10">
    <property type="entry name" value="YVTN repeat-like/Quinoprotein amine dehydrogenase"/>
    <property type="match status" value="1"/>
</dbReference>
<organism evidence="3 4">
    <name type="scientific">Streptomyces daliensis</name>
    <dbReference type="NCBI Taxonomy" id="299421"/>
    <lineage>
        <taxon>Bacteria</taxon>
        <taxon>Bacillati</taxon>
        <taxon>Actinomycetota</taxon>
        <taxon>Actinomycetes</taxon>
        <taxon>Kitasatosporales</taxon>
        <taxon>Streptomycetaceae</taxon>
        <taxon>Streptomyces</taxon>
    </lineage>
</organism>
<dbReference type="InterPro" id="IPR011045">
    <property type="entry name" value="N2O_reductase_N"/>
</dbReference>